<dbReference type="STRING" id="1448308.A0A2T2N502"/>
<organism evidence="1 2">
    <name type="scientific">Corynespora cassiicola Philippines</name>
    <dbReference type="NCBI Taxonomy" id="1448308"/>
    <lineage>
        <taxon>Eukaryota</taxon>
        <taxon>Fungi</taxon>
        <taxon>Dikarya</taxon>
        <taxon>Ascomycota</taxon>
        <taxon>Pezizomycotina</taxon>
        <taxon>Dothideomycetes</taxon>
        <taxon>Pleosporomycetidae</taxon>
        <taxon>Pleosporales</taxon>
        <taxon>Corynesporascaceae</taxon>
        <taxon>Corynespora</taxon>
    </lineage>
</organism>
<dbReference type="AlphaFoldDB" id="A0A2T2N502"/>
<accession>A0A2T2N502</accession>
<protein>
    <submittedName>
        <fullName evidence="1">Uncharacterized protein</fullName>
    </submittedName>
</protein>
<dbReference type="OrthoDB" id="10253869at2759"/>
<evidence type="ECO:0000313" key="2">
    <source>
        <dbReference type="Proteomes" id="UP000240883"/>
    </source>
</evidence>
<name>A0A2T2N502_CORCC</name>
<feature type="non-terminal residue" evidence="1">
    <location>
        <position position="1"/>
    </location>
</feature>
<reference evidence="1 2" key="1">
    <citation type="journal article" date="2018" name="Front. Microbiol.">
        <title>Genome-Wide Analysis of Corynespora cassiicola Leaf Fall Disease Putative Effectors.</title>
        <authorList>
            <person name="Lopez D."/>
            <person name="Ribeiro S."/>
            <person name="Label P."/>
            <person name="Fumanal B."/>
            <person name="Venisse J.S."/>
            <person name="Kohler A."/>
            <person name="de Oliveira R.R."/>
            <person name="Labutti K."/>
            <person name="Lipzen A."/>
            <person name="Lail K."/>
            <person name="Bauer D."/>
            <person name="Ohm R.A."/>
            <person name="Barry K.W."/>
            <person name="Spatafora J."/>
            <person name="Grigoriev I.V."/>
            <person name="Martin F.M."/>
            <person name="Pujade-Renaud V."/>
        </authorList>
    </citation>
    <scope>NUCLEOTIDE SEQUENCE [LARGE SCALE GENOMIC DNA]</scope>
    <source>
        <strain evidence="1 2">Philippines</strain>
    </source>
</reference>
<sequence>KLDAADEGSVKFLGSFNLPPYIKTRMWQMNWNICLLTPSILAQGRLGEQGLGETEPIQWTNIAFGLQSIAVDYELSGQVSTIAVFHAIPLNALAASQEWVKEHLSRWRASSKT</sequence>
<evidence type="ECO:0000313" key="1">
    <source>
        <dbReference type="EMBL" id="PSN60470.1"/>
    </source>
</evidence>
<gene>
    <name evidence="1" type="ORF">BS50DRAFT_506353</name>
</gene>
<dbReference type="EMBL" id="KZ678149">
    <property type="protein sequence ID" value="PSN60470.1"/>
    <property type="molecule type" value="Genomic_DNA"/>
</dbReference>
<proteinExistence type="predicted"/>
<keyword evidence="2" id="KW-1185">Reference proteome</keyword>
<dbReference type="Proteomes" id="UP000240883">
    <property type="component" value="Unassembled WGS sequence"/>
</dbReference>